<dbReference type="InterPro" id="IPR006689">
    <property type="entry name" value="Small_GTPase_ARF/SAR"/>
</dbReference>
<feature type="binding site" evidence="3">
    <location>
        <position position="70"/>
    </location>
    <ligand>
        <name>GTP</name>
        <dbReference type="ChEBI" id="CHEBI:37565"/>
    </ligand>
</feature>
<dbReference type="GO" id="GO:0097730">
    <property type="term" value="C:non-motile cilium"/>
    <property type="evidence" value="ECO:0007669"/>
    <property type="project" value="TreeGrafter"/>
</dbReference>
<dbReference type="NCBIfam" id="TIGR00231">
    <property type="entry name" value="small_GTP"/>
    <property type="match status" value="1"/>
</dbReference>
<dbReference type="EMBL" id="OV725083">
    <property type="protein sequence ID" value="CAH1406892.1"/>
    <property type="molecule type" value="Genomic_DNA"/>
</dbReference>
<feature type="binding site" evidence="3">
    <location>
        <begin position="126"/>
        <end position="129"/>
    </location>
    <ligand>
        <name>GTP</name>
        <dbReference type="ChEBI" id="CHEBI:37565"/>
    </ligand>
</feature>
<dbReference type="GO" id="GO:0051649">
    <property type="term" value="P:establishment of localization in cell"/>
    <property type="evidence" value="ECO:0007669"/>
    <property type="project" value="UniProtKB-ARBA"/>
</dbReference>
<feature type="region of interest" description="Disordered" evidence="5">
    <location>
        <begin position="334"/>
        <end position="361"/>
    </location>
</feature>
<dbReference type="Pfam" id="PF00025">
    <property type="entry name" value="Arf"/>
    <property type="match status" value="1"/>
</dbReference>
<evidence type="ECO:0000313" key="6">
    <source>
        <dbReference type="EMBL" id="CAH1406892.1"/>
    </source>
</evidence>
<dbReference type="PANTHER" id="PTHR46090:SF2">
    <property type="entry name" value="ADP-RIBOSYLATION FACTOR-LIKE PROTEIN 13B"/>
    <property type="match status" value="1"/>
</dbReference>
<dbReference type="GO" id="GO:0046872">
    <property type="term" value="F:metal ion binding"/>
    <property type="evidence" value="ECO:0007669"/>
    <property type="project" value="UniProtKB-KW"/>
</dbReference>
<evidence type="ECO:0000256" key="1">
    <source>
        <dbReference type="ARBA" id="ARBA00022741"/>
    </source>
</evidence>
<reference evidence="6" key="1">
    <citation type="submission" date="2022-01" db="EMBL/GenBank/DDBJ databases">
        <authorList>
            <person name="King R."/>
        </authorList>
    </citation>
    <scope>NUCLEOTIDE SEQUENCE</scope>
</reference>
<dbReference type="PRINTS" id="PR00328">
    <property type="entry name" value="SAR1GTPBP"/>
</dbReference>
<dbReference type="SMART" id="SM00178">
    <property type="entry name" value="SAR"/>
    <property type="match status" value="1"/>
</dbReference>
<keyword evidence="4" id="KW-0479">Metal-binding</keyword>
<dbReference type="GO" id="GO:1905515">
    <property type="term" value="P:non-motile cilium assembly"/>
    <property type="evidence" value="ECO:0007669"/>
    <property type="project" value="TreeGrafter"/>
</dbReference>
<evidence type="ECO:0000256" key="5">
    <source>
        <dbReference type="SAM" id="MobiDB-lite"/>
    </source>
</evidence>
<organism evidence="6 7">
    <name type="scientific">Nezara viridula</name>
    <name type="common">Southern green stink bug</name>
    <name type="synonym">Cimex viridulus</name>
    <dbReference type="NCBI Taxonomy" id="85310"/>
    <lineage>
        <taxon>Eukaryota</taxon>
        <taxon>Metazoa</taxon>
        <taxon>Ecdysozoa</taxon>
        <taxon>Arthropoda</taxon>
        <taxon>Hexapoda</taxon>
        <taxon>Insecta</taxon>
        <taxon>Pterygota</taxon>
        <taxon>Neoptera</taxon>
        <taxon>Paraneoptera</taxon>
        <taxon>Hemiptera</taxon>
        <taxon>Heteroptera</taxon>
        <taxon>Panheteroptera</taxon>
        <taxon>Pentatomomorpha</taxon>
        <taxon>Pentatomoidea</taxon>
        <taxon>Pentatomidae</taxon>
        <taxon>Pentatominae</taxon>
        <taxon>Nezara</taxon>
    </lineage>
</organism>
<dbReference type="GO" id="GO:0060170">
    <property type="term" value="C:ciliary membrane"/>
    <property type="evidence" value="ECO:0007669"/>
    <property type="project" value="TreeGrafter"/>
</dbReference>
<name>A0A9P0HSJ7_NEZVI</name>
<keyword evidence="1 3" id="KW-0547">Nucleotide-binding</keyword>
<dbReference type="SUPFAM" id="SSF52540">
    <property type="entry name" value="P-loop containing nucleoside triphosphate hydrolases"/>
    <property type="match status" value="1"/>
</dbReference>
<accession>A0A9P0HSJ7</accession>
<dbReference type="OrthoDB" id="14717at2759"/>
<proteinExistence type="predicted"/>
<feature type="binding site" evidence="4">
    <location>
        <position position="31"/>
    </location>
    <ligand>
        <name>Mg(2+)</name>
        <dbReference type="ChEBI" id="CHEBI:18420"/>
    </ligand>
</feature>
<dbReference type="SMART" id="SM00177">
    <property type="entry name" value="ARF"/>
    <property type="match status" value="1"/>
</dbReference>
<evidence type="ECO:0000256" key="2">
    <source>
        <dbReference type="ARBA" id="ARBA00023134"/>
    </source>
</evidence>
<dbReference type="PROSITE" id="PS51417">
    <property type="entry name" value="ARF"/>
    <property type="match status" value="1"/>
</dbReference>
<dbReference type="Gene3D" id="3.40.50.300">
    <property type="entry name" value="P-loop containing nucleotide triphosphate hydrolases"/>
    <property type="match status" value="1"/>
</dbReference>
<dbReference type="InterPro" id="IPR027417">
    <property type="entry name" value="P-loop_NTPase"/>
</dbReference>
<dbReference type="GO" id="GO:0016192">
    <property type="term" value="P:vesicle-mediated transport"/>
    <property type="evidence" value="ECO:0007669"/>
    <property type="project" value="UniProtKB-ARBA"/>
</dbReference>
<dbReference type="InterPro" id="IPR005225">
    <property type="entry name" value="Small_GTP-bd"/>
</dbReference>
<sequence length="391" mass="44381">MGDCCCCRLPHRNYTRRIVLLLVGLDNAGKTTAAKGLAGEFVQDAIPTVGFSAINLKHRGYTVTIYDLGGGCQIRALWNSYFCDVHGVIFVVDASDISRVEECKQELENLLRNDKLAGKPVLVLANKQDLPGALDEIDIVEALRLEPLVNEQKCLTLVEVCSAKLPNSRRKKIDPRLLNGYRWLLGQIIRNYYNLNMRVEYDSKEEALRIEQQRAIWRQRMLESSEESGMIIPDSSQSGDVRKNQNLNLITHWDNRIDTDNSNCRLPTPTDSDFKNMIGVIKEQFERKSAKQRNKMTMVRRNKVQPVSTVGLVSHANFFMAHEEPSLALQALTSPRSRPKELPPLRFPTRPTTSRSLGNEGVAWDLHKELEVVDTVKQEVDSDEYDSNKKS</sequence>
<keyword evidence="4" id="KW-0460">Magnesium</keyword>
<dbReference type="Proteomes" id="UP001152798">
    <property type="component" value="Chromosome 7"/>
</dbReference>
<protein>
    <recommendedName>
        <fullName evidence="8">ADP-ribosylation factor-like protein 13B</fullName>
    </recommendedName>
</protein>
<feature type="compositionally biased region" description="Low complexity" evidence="5">
    <location>
        <begin position="347"/>
        <end position="357"/>
    </location>
</feature>
<keyword evidence="7" id="KW-1185">Reference proteome</keyword>
<dbReference type="GO" id="GO:0005525">
    <property type="term" value="F:GTP binding"/>
    <property type="evidence" value="ECO:0007669"/>
    <property type="project" value="UniProtKB-KW"/>
</dbReference>
<dbReference type="GO" id="GO:0097500">
    <property type="term" value="P:receptor localization to non-motile cilium"/>
    <property type="evidence" value="ECO:0007669"/>
    <property type="project" value="TreeGrafter"/>
</dbReference>
<feature type="binding site" evidence="4">
    <location>
        <position position="48"/>
    </location>
    <ligand>
        <name>Mg(2+)</name>
        <dbReference type="ChEBI" id="CHEBI:18420"/>
    </ligand>
</feature>
<gene>
    <name evidence="6" type="ORF">NEZAVI_LOCUS14731</name>
</gene>
<keyword evidence="2 3" id="KW-0342">GTP-binding</keyword>
<feature type="binding site" evidence="3">
    <location>
        <begin position="24"/>
        <end position="31"/>
    </location>
    <ligand>
        <name>GTP</name>
        <dbReference type="ChEBI" id="CHEBI:37565"/>
    </ligand>
</feature>
<evidence type="ECO:0000256" key="3">
    <source>
        <dbReference type="PIRSR" id="PIRSR606689-1"/>
    </source>
</evidence>
<evidence type="ECO:0000256" key="4">
    <source>
        <dbReference type="PIRSR" id="PIRSR606689-2"/>
    </source>
</evidence>
<evidence type="ECO:0000313" key="7">
    <source>
        <dbReference type="Proteomes" id="UP001152798"/>
    </source>
</evidence>
<dbReference type="PANTHER" id="PTHR46090">
    <property type="entry name" value="ADP-RIBOSYLATION FACTOR-LIKE PROTEIN 13B"/>
    <property type="match status" value="1"/>
</dbReference>
<dbReference type="InterPro" id="IPR051995">
    <property type="entry name" value="Ciliary_GTPase"/>
</dbReference>
<dbReference type="AlphaFoldDB" id="A0A9P0HSJ7"/>
<evidence type="ECO:0008006" key="8">
    <source>
        <dbReference type="Google" id="ProtNLM"/>
    </source>
</evidence>
<dbReference type="GO" id="GO:0003924">
    <property type="term" value="F:GTPase activity"/>
    <property type="evidence" value="ECO:0007669"/>
    <property type="project" value="InterPro"/>
</dbReference>